<sequence>MWGIAFGFRPTEWRFGACDAIENDGTVVGRWYCFGPVAITYDYV</sequence>
<name>A0A1C3WPF8_9HYPH</name>
<accession>A0A1C3WPF8</accession>
<dbReference type="Proteomes" id="UP000199435">
    <property type="component" value="Unassembled WGS sequence"/>
</dbReference>
<dbReference type="EMBL" id="FMAH01000035">
    <property type="protein sequence ID" value="SCB41828.1"/>
    <property type="molecule type" value="Genomic_DNA"/>
</dbReference>
<gene>
    <name evidence="1" type="ORF">GA0061102_103527</name>
</gene>
<evidence type="ECO:0000313" key="1">
    <source>
        <dbReference type="EMBL" id="SCB41828.1"/>
    </source>
</evidence>
<protein>
    <submittedName>
        <fullName evidence="1">Uncharacterized protein</fullName>
    </submittedName>
</protein>
<keyword evidence="2" id="KW-1185">Reference proteome</keyword>
<reference evidence="2" key="1">
    <citation type="submission" date="2016-08" db="EMBL/GenBank/DDBJ databases">
        <authorList>
            <person name="Varghese N."/>
            <person name="Submissions Spin"/>
        </authorList>
    </citation>
    <scope>NUCLEOTIDE SEQUENCE [LARGE SCALE GENOMIC DNA]</scope>
    <source>
        <strain evidence="2">HAMBI 2971</strain>
    </source>
</reference>
<dbReference type="STRING" id="411945.GA0061102_103527"/>
<dbReference type="AlphaFoldDB" id="A0A1C3WPF8"/>
<proteinExistence type="predicted"/>
<organism evidence="1 2">
    <name type="scientific">Rhizobium miluonense</name>
    <dbReference type="NCBI Taxonomy" id="411945"/>
    <lineage>
        <taxon>Bacteria</taxon>
        <taxon>Pseudomonadati</taxon>
        <taxon>Pseudomonadota</taxon>
        <taxon>Alphaproteobacteria</taxon>
        <taxon>Hyphomicrobiales</taxon>
        <taxon>Rhizobiaceae</taxon>
        <taxon>Rhizobium/Agrobacterium group</taxon>
        <taxon>Rhizobium</taxon>
    </lineage>
</organism>
<evidence type="ECO:0000313" key="2">
    <source>
        <dbReference type="Proteomes" id="UP000199435"/>
    </source>
</evidence>